<dbReference type="Proteomes" id="UP000053555">
    <property type="component" value="Unassembled WGS sequence"/>
</dbReference>
<reference evidence="2" key="1">
    <citation type="submission" date="2014-07" db="EMBL/GenBank/DDBJ databases">
        <title>Identification of a novel salt tolerance gene in wild soybean by whole-genome sequencing.</title>
        <authorList>
            <person name="Lam H.-M."/>
            <person name="Qi X."/>
            <person name="Li M.-W."/>
            <person name="Liu X."/>
            <person name="Xie M."/>
            <person name="Ni M."/>
            <person name="Xu X."/>
        </authorList>
    </citation>
    <scope>NUCLEOTIDE SEQUENCE [LARGE SCALE GENOMIC DNA]</scope>
    <source>
        <tissue evidence="2">Root</tissue>
    </source>
</reference>
<gene>
    <name evidence="2" type="ORF">glysoja_045519</name>
</gene>
<organism evidence="2">
    <name type="scientific">Glycine soja</name>
    <name type="common">Wild soybean</name>
    <dbReference type="NCBI Taxonomy" id="3848"/>
    <lineage>
        <taxon>Eukaryota</taxon>
        <taxon>Viridiplantae</taxon>
        <taxon>Streptophyta</taxon>
        <taxon>Embryophyta</taxon>
        <taxon>Tracheophyta</taxon>
        <taxon>Spermatophyta</taxon>
        <taxon>Magnoliopsida</taxon>
        <taxon>eudicotyledons</taxon>
        <taxon>Gunneridae</taxon>
        <taxon>Pentapetalae</taxon>
        <taxon>rosids</taxon>
        <taxon>fabids</taxon>
        <taxon>Fabales</taxon>
        <taxon>Fabaceae</taxon>
        <taxon>Papilionoideae</taxon>
        <taxon>50 kb inversion clade</taxon>
        <taxon>NPAAA clade</taxon>
        <taxon>indigoferoid/millettioid clade</taxon>
        <taxon>Phaseoleae</taxon>
        <taxon>Glycine</taxon>
        <taxon>Glycine subgen. Soja</taxon>
    </lineage>
</organism>
<dbReference type="Pfam" id="PF22936">
    <property type="entry name" value="Pol_BBD"/>
    <property type="match status" value="1"/>
</dbReference>
<proteinExistence type="predicted"/>
<protein>
    <recommendedName>
        <fullName evidence="1">Retrovirus-related Pol polyprotein from transposon TNT 1-94-like beta-barrel domain-containing protein</fullName>
    </recommendedName>
</protein>
<dbReference type="InterPro" id="IPR054722">
    <property type="entry name" value="PolX-like_BBD"/>
</dbReference>
<dbReference type="AlphaFoldDB" id="A0A0B2RBQ3"/>
<evidence type="ECO:0000259" key="1">
    <source>
        <dbReference type="Pfam" id="PF22936"/>
    </source>
</evidence>
<feature type="non-terminal residue" evidence="2">
    <location>
        <position position="214"/>
    </location>
</feature>
<accession>A0A0B2RBQ3</accession>
<evidence type="ECO:0000313" key="2">
    <source>
        <dbReference type="EMBL" id="KHN31836.1"/>
    </source>
</evidence>
<feature type="domain" description="Retrovirus-related Pol polyprotein from transposon TNT 1-94-like beta-barrel" evidence="1">
    <location>
        <begin position="110"/>
        <end position="190"/>
    </location>
</feature>
<sequence>ITNQMNAYGDKQSDLGIIDKVLRTLTPRFDHIVVAIEQGQNLEEMKIEELQGILEAQEMRLNERNSQRLAEQAMQAQTTKGNNYDDEDSDSDKVLLMATTNSEEDNVNLWYLDTSFSNHMTGHREWFVNIDDKVKSKIKFTDNSSVIAEGIGKMMIQRKDGQHSFINYVLYVLNMKNNLLSLGQLLEQGYSMQMEDNQMKIFDSKRRLILKASL</sequence>
<name>A0A0B2RBQ3_GLYSO</name>
<dbReference type="EMBL" id="KN650467">
    <property type="protein sequence ID" value="KHN31836.1"/>
    <property type="molecule type" value="Genomic_DNA"/>
</dbReference>
<feature type="non-terminal residue" evidence="2">
    <location>
        <position position="1"/>
    </location>
</feature>